<sequence>MMLELAGMTFTLLTSLLFSSAIIGLVNNFYIETETSSVNNKDLLEDETNHIKEVKHTLSELTQQDNSLSPMKTVHNDNLVGELLYSKKHSFKQQSYTSNNVSLKNKEMLACEDNHIKIRGPSNWTAEKISA</sequence>
<protein>
    <submittedName>
        <fullName evidence="1">Uncharacterized protein</fullName>
    </submittedName>
</protein>
<reference evidence="1" key="1">
    <citation type="submission" date="2016-08" db="EMBL/GenBank/DDBJ databases">
        <authorList>
            <person name="Ngugi D.K."/>
            <person name="Miyake S."/>
            <person name="Stingl U."/>
        </authorList>
    </citation>
    <scope>NUCLEOTIDE SEQUENCE</scope>
    <source>
        <strain evidence="1">SCG-B11WGA-EpuloA1</strain>
    </source>
</reference>
<keyword evidence="2" id="KW-1185">Reference proteome</keyword>
<evidence type="ECO:0000313" key="2">
    <source>
        <dbReference type="Proteomes" id="UP000188605"/>
    </source>
</evidence>
<organism evidence="1 2">
    <name type="scientific">Candidatus Epulonipiscium fishelsonii</name>
    <dbReference type="NCBI Taxonomy" id="77094"/>
    <lineage>
        <taxon>Bacteria</taxon>
        <taxon>Bacillati</taxon>
        <taxon>Bacillota</taxon>
        <taxon>Clostridia</taxon>
        <taxon>Lachnospirales</taxon>
        <taxon>Lachnospiraceae</taxon>
        <taxon>Candidatus Epulonipiscium</taxon>
    </lineage>
</organism>
<proteinExistence type="predicted"/>
<gene>
    <name evidence="1" type="ORF">AN396_11090</name>
</gene>
<name>A0ACC8X8B4_9FIRM</name>
<comment type="caution">
    <text evidence="1">The sequence shown here is derived from an EMBL/GenBank/DDBJ whole genome shotgun (WGS) entry which is preliminary data.</text>
</comment>
<accession>A0ACC8X8B4</accession>
<dbReference type="Proteomes" id="UP000188605">
    <property type="component" value="Unassembled WGS sequence"/>
</dbReference>
<evidence type="ECO:0000313" key="1">
    <source>
        <dbReference type="EMBL" id="ONI38310.1"/>
    </source>
</evidence>
<dbReference type="EMBL" id="LJDB01000090">
    <property type="protein sequence ID" value="ONI38310.1"/>
    <property type="molecule type" value="Genomic_DNA"/>
</dbReference>